<dbReference type="Proteomes" id="UP001352852">
    <property type="component" value="Unassembled WGS sequence"/>
</dbReference>
<gene>
    <name evidence="2" type="ORF">CHARACLAT_026219</name>
</gene>
<sequence length="83" mass="9229">MNPNRGSDGELRFQVSRYTGNQVGNQEWSTETPKSFTLQSSTHSSTDSGELQARQGCKCFRLRAFCRSAAEQTAEGPRIQTRG</sequence>
<evidence type="ECO:0000313" key="3">
    <source>
        <dbReference type="Proteomes" id="UP001352852"/>
    </source>
</evidence>
<evidence type="ECO:0000313" key="2">
    <source>
        <dbReference type="EMBL" id="MED6285136.1"/>
    </source>
</evidence>
<protein>
    <submittedName>
        <fullName evidence="2">Uncharacterized protein</fullName>
    </submittedName>
</protein>
<dbReference type="EMBL" id="JAHUTJ010052317">
    <property type="protein sequence ID" value="MED6285136.1"/>
    <property type="molecule type" value="Genomic_DNA"/>
</dbReference>
<reference evidence="2 3" key="1">
    <citation type="submission" date="2021-06" db="EMBL/GenBank/DDBJ databases">
        <authorList>
            <person name="Palmer J.M."/>
        </authorList>
    </citation>
    <scope>NUCLEOTIDE SEQUENCE [LARGE SCALE GENOMIC DNA]</scope>
    <source>
        <strain evidence="2 3">CL_MEX2019</strain>
        <tissue evidence="2">Muscle</tissue>
    </source>
</reference>
<feature type="region of interest" description="Disordered" evidence="1">
    <location>
        <begin position="19"/>
        <end position="49"/>
    </location>
</feature>
<comment type="caution">
    <text evidence="2">The sequence shown here is derived from an EMBL/GenBank/DDBJ whole genome shotgun (WGS) entry which is preliminary data.</text>
</comment>
<accession>A0ABU7EEF1</accession>
<organism evidence="2 3">
    <name type="scientific">Characodon lateralis</name>
    <dbReference type="NCBI Taxonomy" id="208331"/>
    <lineage>
        <taxon>Eukaryota</taxon>
        <taxon>Metazoa</taxon>
        <taxon>Chordata</taxon>
        <taxon>Craniata</taxon>
        <taxon>Vertebrata</taxon>
        <taxon>Euteleostomi</taxon>
        <taxon>Actinopterygii</taxon>
        <taxon>Neopterygii</taxon>
        <taxon>Teleostei</taxon>
        <taxon>Neoteleostei</taxon>
        <taxon>Acanthomorphata</taxon>
        <taxon>Ovalentaria</taxon>
        <taxon>Atherinomorphae</taxon>
        <taxon>Cyprinodontiformes</taxon>
        <taxon>Goodeidae</taxon>
        <taxon>Characodon</taxon>
    </lineage>
</organism>
<keyword evidence="3" id="KW-1185">Reference proteome</keyword>
<name>A0ABU7EEF1_9TELE</name>
<evidence type="ECO:0000256" key="1">
    <source>
        <dbReference type="SAM" id="MobiDB-lite"/>
    </source>
</evidence>
<proteinExistence type="predicted"/>